<gene>
    <name evidence="1" type="ORF">FA95DRAFT_1452910</name>
</gene>
<organism evidence="1 2">
    <name type="scientific">Auriscalpium vulgare</name>
    <dbReference type="NCBI Taxonomy" id="40419"/>
    <lineage>
        <taxon>Eukaryota</taxon>
        <taxon>Fungi</taxon>
        <taxon>Dikarya</taxon>
        <taxon>Basidiomycota</taxon>
        <taxon>Agaricomycotina</taxon>
        <taxon>Agaricomycetes</taxon>
        <taxon>Russulales</taxon>
        <taxon>Auriscalpiaceae</taxon>
        <taxon>Auriscalpium</taxon>
    </lineage>
</organism>
<proteinExistence type="predicted"/>
<feature type="non-terminal residue" evidence="1">
    <location>
        <position position="156"/>
    </location>
</feature>
<evidence type="ECO:0000313" key="1">
    <source>
        <dbReference type="EMBL" id="KAI0038506.1"/>
    </source>
</evidence>
<evidence type="ECO:0000313" key="2">
    <source>
        <dbReference type="Proteomes" id="UP000814033"/>
    </source>
</evidence>
<feature type="non-terminal residue" evidence="1">
    <location>
        <position position="1"/>
    </location>
</feature>
<sequence>ATDPYHGHEETAKLCARYLSHVFACPTSPTNQPNPPDPQPNEHNPQLELFIAYALYRAKLHTSVTFTALYLLQRLKEKFPYKFMAVDGRRLFITVFIVASKLLCDNIYPSSSWCIVAQHKFLLSEINRMERELLRYLDWQLYVDPHALEDFKKQVR</sequence>
<dbReference type="EMBL" id="MU276483">
    <property type="protein sequence ID" value="KAI0038506.1"/>
    <property type="molecule type" value="Genomic_DNA"/>
</dbReference>
<name>A0ACB8R4M1_9AGAM</name>
<protein>
    <submittedName>
        <fullName evidence="1">Uncharacterized protein</fullName>
    </submittedName>
</protein>
<comment type="caution">
    <text evidence="1">The sequence shown here is derived from an EMBL/GenBank/DDBJ whole genome shotgun (WGS) entry which is preliminary data.</text>
</comment>
<keyword evidence="2" id="KW-1185">Reference proteome</keyword>
<accession>A0ACB8R4M1</accession>
<reference evidence="1" key="1">
    <citation type="submission" date="2021-02" db="EMBL/GenBank/DDBJ databases">
        <authorList>
            <consortium name="DOE Joint Genome Institute"/>
            <person name="Ahrendt S."/>
            <person name="Looney B.P."/>
            <person name="Miyauchi S."/>
            <person name="Morin E."/>
            <person name="Drula E."/>
            <person name="Courty P.E."/>
            <person name="Chicoki N."/>
            <person name="Fauchery L."/>
            <person name="Kohler A."/>
            <person name="Kuo A."/>
            <person name="Labutti K."/>
            <person name="Pangilinan J."/>
            <person name="Lipzen A."/>
            <person name="Riley R."/>
            <person name="Andreopoulos W."/>
            <person name="He G."/>
            <person name="Johnson J."/>
            <person name="Barry K.W."/>
            <person name="Grigoriev I.V."/>
            <person name="Nagy L."/>
            <person name="Hibbett D."/>
            <person name="Henrissat B."/>
            <person name="Matheny P.B."/>
            <person name="Labbe J."/>
            <person name="Martin F."/>
        </authorList>
    </citation>
    <scope>NUCLEOTIDE SEQUENCE</scope>
    <source>
        <strain evidence="1">FP105234-sp</strain>
    </source>
</reference>
<dbReference type="Proteomes" id="UP000814033">
    <property type="component" value="Unassembled WGS sequence"/>
</dbReference>
<reference evidence="1" key="2">
    <citation type="journal article" date="2022" name="New Phytol.">
        <title>Evolutionary transition to the ectomycorrhizal habit in the genomes of a hyperdiverse lineage of mushroom-forming fungi.</title>
        <authorList>
            <person name="Looney B."/>
            <person name="Miyauchi S."/>
            <person name="Morin E."/>
            <person name="Drula E."/>
            <person name="Courty P.E."/>
            <person name="Kohler A."/>
            <person name="Kuo A."/>
            <person name="LaButti K."/>
            <person name="Pangilinan J."/>
            <person name="Lipzen A."/>
            <person name="Riley R."/>
            <person name="Andreopoulos W."/>
            <person name="He G."/>
            <person name="Johnson J."/>
            <person name="Nolan M."/>
            <person name="Tritt A."/>
            <person name="Barry K.W."/>
            <person name="Grigoriev I.V."/>
            <person name="Nagy L.G."/>
            <person name="Hibbett D."/>
            <person name="Henrissat B."/>
            <person name="Matheny P.B."/>
            <person name="Labbe J."/>
            <person name="Martin F.M."/>
        </authorList>
    </citation>
    <scope>NUCLEOTIDE SEQUENCE</scope>
    <source>
        <strain evidence="1">FP105234-sp</strain>
    </source>
</reference>